<gene>
    <name evidence="1" type="ORF">MNBD_NITROSPINAE02-2233</name>
</gene>
<dbReference type="AlphaFoldDB" id="A0A3B1CXS8"/>
<proteinExistence type="predicted"/>
<name>A0A3B1CXS8_9ZZZZ</name>
<evidence type="ECO:0000313" key="1">
    <source>
        <dbReference type="EMBL" id="VAX24075.1"/>
    </source>
</evidence>
<dbReference type="EMBL" id="UOGE01000092">
    <property type="protein sequence ID" value="VAX24075.1"/>
    <property type="molecule type" value="Genomic_DNA"/>
</dbReference>
<accession>A0A3B1CXS8</accession>
<organism evidence="1">
    <name type="scientific">hydrothermal vent metagenome</name>
    <dbReference type="NCBI Taxonomy" id="652676"/>
    <lineage>
        <taxon>unclassified sequences</taxon>
        <taxon>metagenomes</taxon>
        <taxon>ecological metagenomes</taxon>
    </lineage>
</organism>
<reference evidence="1" key="1">
    <citation type="submission" date="2018-06" db="EMBL/GenBank/DDBJ databases">
        <authorList>
            <person name="Zhirakovskaya E."/>
        </authorList>
    </citation>
    <scope>NUCLEOTIDE SEQUENCE</scope>
</reference>
<sequence length="130" mass="14711">MPDEKDREKEMETLSRAIVEAIVKSRSVRKAISKLSNKEDLFSGSLMVLMLKLQSLADSTNKDDEGAFVDDAEHGAVIEDEISLLAKNKPINSDIYDEGKKLTPNEAAFRKFLSDNFDQQKWLKRHGLNL</sequence>
<protein>
    <submittedName>
        <fullName evidence="1">Uncharacterized protein</fullName>
    </submittedName>
</protein>